<protein>
    <submittedName>
        <fullName evidence="1">Uncharacterized protein</fullName>
    </submittedName>
</protein>
<name>A5ZPP9_9FIRM</name>
<dbReference type="PROSITE" id="PS51257">
    <property type="entry name" value="PROKAR_LIPOPROTEIN"/>
    <property type="match status" value="1"/>
</dbReference>
<dbReference type="Proteomes" id="UP000006002">
    <property type="component" value="Unassembled WGS sequence"/>
</dbReference>
<evidence type="ECO:0000313" key="1">
    <source>
        <dbReference type="EMBL" id="EDM88845.1"/>
    </source>
</evidence>
<dbReference type="HOGENOM" id="CLU_2785610_0_0_9"/>
<evidence type="ECO:0000313" key="2">
    <source>
        <dbReference type="Proteomes" id="UP000006002"/>
    </source>
</evidence>
<reference evidence="1 2" key="1">
    <citation type="submission" date="2007-03" db="EMBL/GenBank/DDBJ databases">
        <authorList>
            <person name="Fulton L."/>
            <person name="Clifton S."/>
            <person name="Fulton B."/>
            <person name="Xu J."/>
            <person name="Minx P."/>
            <person name="Pepin K.H."/>
            <person name="Johnson M."/>
            <person name="Thiruvilangam P."/>
            <person name="Bhonagiri V."/>
            <person name="Nash W.E."/>
            <person name="Mardis E.R."/>
            <person name="Wilson R.K."/>
        </authorList>
    </citation>
    <scope>NUCLEOTIDE SEQUENCE [LARGE SCALE GENOMIC DNA]</scope>
    <source>
        <strain evidence="1 2">ATCC 29174</strain>
    </source>
</reference>
<dbReference type="EMBL" id="AAVO02000002">
    <property type="protein sequence ID" value="EDM88845.1"/>
    <property type="molecule type" value="Genomic_DNA"/>
</dbReference>
<sequence length="68" mass="7320">MGTKITAAQTFWLCACSEDDTIILAKRVSLRRSEPLQYANTEAAFLFGYSSLLSSNAGSEALSGEITL</sequence>
<proteinExistence type="predicted"/>
<organism evidence="1 2">
    <name type="scientific">Blautia obeum ATCC 29174</name>
    <dbReference type="NCBI Taxonomy" id="411459"/>
    <lineage>
        <taxon>Bacteria</taxon>
        <taxon>Bacillati</taxon>
        <taxon>Bacillota</taxon>
        <taxon>Clostridia</taxon>
        <taxon>Lachnospirales</taxon>
        <taxon>Lachnospiraceae</taxon>
        <taxon>Blautia</taxon>
    </lineage>
</organism>
<reference evidence="1 2" key="2">
    <citation type="submission" date="2007-04" db="EMBL/GenBank/DDBJ databases">
        <title>Draft genome sequence of Ruminococcus obeum (ATCC 29174).</title>
        <authorList>
            <person name="Sudarsanam P."/>
            <person name="Ley R."/>
            <person name="Guruge J."/>
            <person name="Turnbaugh P.J."/>
            <person name="Mahowald M."/>
            <person name="Liep D."/>
            <person name="Gordon J."/>
        </authorList>
    </citation>
    <scope>NUCLEOTIDE SEQUENCE [LARGE SCALE GENOMIC DNA]</scope>
    <source>
        <strain evidence="1 2">ATCC 29174</strain>
    </source>
</reference>
<accession>A5ZPP9</accession>
<dbReference type="AlphaFoldDB" id="A5ZPP9"/>
<gene>
    <name evidence="1" type="ORF">RUMOBE_00966</name>
</gene>
<comment type="caution">
    <text evidence="1">The sequence shown here is derived from an EMBL/GenBank/DDBJ whole genome shotgun (WGS) entry which is preliminary data.</text>
</comment>